<dbReference type="EMBL" id="JAZAVK010000017">
    <property type="protein sequence ID" value="KAK7430762.1"/>
    <property type="molecule type" value="Genomic_DNA"/>
</dbReference>
<gene>
    <name evidence="2" type="ORF">QQZ08_002806</name>
</gene>
<keyword evidence="3" id="KW-1185">Reference proteome</keyword>
<proteinExistence type="predicted"/>
<name>A0ABR1ICU2_9HYPO</name>
<evidence type="ECO:0000256" key="1">
    <source>
        <dbReference type="SAM" id="MobiDB-lite"/>
    </source>
</evidence>
<accession>A0ABR1ICU2</accession>
<evidence type="ECO:0008006" key="4">
    <source>
        <dbReference type="Google" id="ProtNLM"/>
    </source>
</evidence>
<organism evidence="2 3">
    <name type="scientific">Neonectria magnoliae</name>
    <dbReference type="NCBI Taxonomy" id="2732573"/>
    <lineage>
        <taxon>Eukaryota</taxon>
        <taxon>Fungi</taxon>
        <taxon>Dikarya</taxon>
        <taxon>Ascomycota</taxon>
        <taxon>Pezizomycotina</taxon>
        <taxon>Sordariomycetes</taxon>
        <taxon>Hypocreomycetidae</taxon>
        <taxon>Hypocreales</taxon>
        <taxon>Nectriaceae</taxon>
        <taxon>Neonectria</taxon>
    </lineage>
</organism>
<feature type="region of interest" description="Disordered" evidence="1">
    <location>
        <begin position="10"/>
        <end position="37"/>
    </location>
</feature>
<dbReference type="Proteomes" id="UP001498421">
    <property type="component" value="Unassembled WGS sequence"/>
</dbReference>
<sequence length="217" mass="24646">MPRQFQFVTVSNPMEPVPSESRKLSHSHATRQAHANERRLRTQRYQMQVMQVRSGEDLAVLEPSLRSPMIRMPNHGMDPFSTLPRSLSSQEYFLLDHYVRIVVPYSAMHCGLFDYPGDHQAQILRDWVSLAITDKDLLGAAILLSACRSILRARPGDPVWTQMALQYKHRGLKTLREALGGASSPVSILTVATAFALAFDEVRLVTKNNHSHRFRNN</sequence>
<comment type="caution">
    <text evidence="2">The sequence shown here is derived from an EMBL/GenBank/DDBJ whole genome shotgun (WGS) entry which is preliminary data.</text>
</comment>
<evidence type="ECO:0000313" key="3">
    <source>
        <dbReference type="Proteomes" id="UP001498421"/>
    </source>
</evidence>
<reference evidence="2 3" key="1">
    <citation type="journal article" date="2025" name="Microbiol. Resour. Announc.">
        <title>Draft genome sequences for Neonectria magnoliae and Neonectria punicea, canker pathogens of Liriodendron tulipifera and Acer saccharum in West Virginia.</title>
        <authorList>
            <person name="Petronek H.M."/>
            <person name="Kasson M.T."/>
            <person name="Metheny A.M."/>
            <person name="Stauder C.M."/>
            <person name="Lovett B."/>
            <person name="Lynch S.C."/>
            <person name="Garnas J.R."/>
            <person name="Kasson L.R."/>
            <person name="Stajich J.E."/>
        </authorList>
    </citation>
    <scope>NUCLEOTIDE SEQUENCE [LARGE SCALE GENOMIC DNA]</scope>
    <source>
        <strain evidence="2 3">NRRL 64651</strain>
    </source>
</reference>
<protein>
    <recommendedName>
        <fullName evidence="4">Transcription factor domain-containing protein</fullName>
    </recommendedName>
</protein>
<evidence type="ECO:0000313" key="2">
    <source>
        <dbReference type="EMBL" id="KAK7430762.1"/>
    </source>
</evidence>